<evidence type="ECO:0000256" key="9">
    <source>
        <dbReference type="ARBA" id="ARBA00023008"/>
    </source>
</evidence>
<dbReference type="Proteomes" id="UP001153069">
    <property type="component" value="Unassembled WGS sequence"/>
</dbReference>
<evidence type="ECO:0000256" key="4">
    <source>
        <dbReference type="ARBA" id="ARBA00007983"/>
    </source>
</evidence>
<dbReference type="PANTHER" id="PTHR10638:SF86">
    <property type="entry name" value="COPPER AMINE OXIDASE 1-RELATED"/>
    <property type="match status" value="1"/>
</dbReference>
<dbReference type="PANTHER" id="PTHR10638">
    <property type="entry name" value="COPPER AMINE OXIDASE"/>
    <property type="match status" value="1"/>
</dbReference>
<comment type="caution">
    <text evidence="18">The sequence shown here is derived from an EMBL/GenBank/DDBJ whole genome shotgun (WGS) entry which is preliminary data.</text>
</comment>
<evidence type="ECO:0000256" key="14">
    <source>
        <dbReference type="SAM" id="MobiDB-lite"/>
    </source>
</evidence>
<evidence type="ECO:0000256" key="2">
    <source>
        <dbReference type="ARBA" id="ARBA00001936"/>
    </source>
</evidence>
<dbReference type="AlphaFoldDB" id="A0A9N8DQ98"/>
<evidence type="ECO:0000313" key="18">
    <source>
        <dbReference type="EMBL" id="CAB9504755.1"/>
    </source>
</evidence>
<evidence type="ECO:0000256" key="10">
    <source>
        <dbReference type="ARBA" id="ARBA00023211"/>
    </source>
</evidence>
<dbReference type="InterPro" id="IPR015800">
    <property type="entry name" value="Cu_amine_oxidase_N2"/>
</dbReference>
<dbReference type="Pfam" id="PF02727">
    <property type="entry name" value="Cu_amine_oxidN2"/>
    <property type="match status" value="1"/>
</dbReference>
<organism evidence="18 19">
    <name type="scientific">Seminavis robusta</name>
    <dbReference type="NCBI Taxonomy" id="568900"/>
    <lineage>
        <taxon>Eukaryota</taxon>
        <taxon>Sar</taxon>
        <taxon>Stramenopiles</taxon>
        <taxon>Ochrophyta</taxon>
        <taxon>Bacillariophyta</taxon>
        <taxon>Bacillariophyceae</taxon>
        <taxon>Bacillariophycidae</taxon>
        <taxon>Naviculales</taxon>
        <taxon>Naviculaceae</taxon>
        <taxon>Seminavis</taxon>
    </lineage>
</organism>
<dbReference type="Pfam" id="PF02728">
    <property type="entry name" value="Cu_amine_oxidN3"/>
    <property type="match status" value="1"/>
</dbReference>
<evidence type="ECO:0000256" key="6">
    <source>
        <dbReference type="ARBA" id="ARBA00022723"/>
    </source>
</evidence>
<evidence type="ECO:0000256" key="1">
    <source>
        <dbReference type="ARBA" id="ARBA00001935"/>
    </source>
</evidence>
<evidence type="ECO:0000259" key="15">
    <source>
        <dbReference type="Pfam" id="PF01179"/>
    </source>
</evidence>
<dbReference type="Gene3D" id="3.10.450.40">
    <property type="match status" value="2"/>
</dbReference>
<evidence type="ECO:0000256" key="5">
    <source>
        <dbReference type="ARBA" id="ARBA00011738"/>
    </source>
</evidence>
<evidence type="ECO:0000313" key="19">
    <source>
        <dbReference type="Proteomes" id="UP001153069"/>
    </source>
</evidence>
<name>A0A9N8DQ98_9STRA</name>
<dbReference type="NCBIfam" id="NF008559">
    <property type="entry name" value="PRK11504.1"/>
    <property type="match status" value="1"/>
</dbReference>
<dbReference type="GO" id="GO:0005507">
    <property type="term" value="F:copper ion binding"/>
    <property type="evidence" value="ECO:0007669"/>
    <property type="project" value="InterPro"/>
</dbReference>
<evidence type="ECO:0000259" key="17">
    <source>
        <dbReference type="Pfam" id="PF02728"/>
    </source>
</evidence>
<evidence type="ECO:0000256" key="12">
    <source>
        <dbReference type="PIRSR" id="PIRSR600269-51"/>
    </source>
</evidence>
<sequence length="669" mass="75833">MAPYSHDDDATDAVEPSPSVHPLDPLSKHEIIQAVEIVKKDLNTASLRFETIELFEPLKSAVREFDQSNNGAVAVVERKARVNAFTIGPGIGVWKMVVSLTNSSLCTKTFLPQARPMIQLEEFEQIEKVVKEDERVIAACAKRGITDMSLLCVDPWSSGTFGESYEQDRHLSYAFLWVRSKELDNLYAHPVSGLNPVVDIKEMKVVHVDDWEEDVPEKDRTPIPSKECNYDRVFLGEDKKPRTDLNPINVVQPEGVSFSLRGHTLKWHDWSILVGFNGREGITLHNIKYQGRPICYRASLSEMVVPYGSPKAPHYRKNVFDIGEYGLGNMANSLKLGCDCVGAIQYMDGWISDIQGNPQCIENAICIHEEDFGILWKHWDFRTDRTEMRRARRLVVSSISTVGNYEYGSYWYFYLDGTIEFEMKATGIINTVACPPMKPDRYGTEVTPGVFGQIHQHIFCARLDMSVDGDENTVVECNTVAVPMGKDNPYGNAFYVESTPLVTEGGRYRNPDSERFWKVTNPSKTNHVGQPVSYKLEPTHSVKVFTHPNSPSGRRMGWTYNHLWVTPYDEEERYPTGDFVNQHDGSNDLSKWVQKERSIENTDIVAWHVFGLHHPVRPEDFPVQNAINTGFKLMPVGFFDQNPNIIDLPFERNQASKYASEASASACCQ</sequence>
<comment type="cofactor">
    <cofactor evidence="13">
        <name>Cu cation</name>
        <dbReference type="ChEBI" id="CHEBI:23378"/>
    </cofactor>
    <text evidence="13">Contains 1 topaquinone per subunit.</text>
</comment>
<keyword evidence="8 13" id="KW-0560">Oxidoreductase</keyword>
<feature type="modified residue" description="2',4',5'-topaquinone" evidence="12">
    <location>
        <position position="405"/>
    </location>
</feature>
<dbReference type="InterPro" id="IPR049948">
    <property type="entry name" value="Cu_Am_ox_TPQ-bd"/>
</dbReference>
<evidence type="ECO:0000256" key="3">
    <source>
        <dbReference type="ARBA" id="ARBA00001947"/>
    </source>
</evidence>
<dbReference type="Pfam" id="PF01179">
    <property type="entry name" value="Cu_amine_oxid"/>
    <property type="match status" value="1"/>
</dbReference>
<keyword evidence="19" id="KW-1185">Reference proteome</keyword>
<dbReference type="EC" id="1.4.3.-" evidence="13"/>
<evidence type="ECO:0000256" key="11">
    <source>
        <dbReference type="PIRSR" id="PIRSR600269-50"/>
    </source>
</evidence>
<dbReference type="Gene3D" id="2.70.98.20">
    <property type="entry name" value="Copper amine oxidase, catalytic domain"/>
    <property type="match status" value="1"/>
</dbReference>
<dbReference type="InterPro" id="IPR016182">
    <property type="entry name" value="Cu_amine_oxidase_N-reg"/>
</dbReference>
<dbReference type="EMBL" id="CAICTM010000206">
    <property type="protein sequence ID" value="CAB9504755.1"/>
    <property type="molecule type" value="Genomic_DNA"/>
</dbReference>
<keyword evidence="7 11" id="KW-0801">TPQ</keyword>
<dbReference type="SUPFAM" id="SSF49998">
    <property type="entry name" value="Amine oxidase catalytic domain"/>
    <property type="match status" value="1"/>
</dbReference>
<comment type="cofactor">
    <cofactor evidence="1">
        <name>Cu cation</name>
        <dbReference type="ChEBI" id="CHEBI:23378"/>
    </cofactor>
</comment>
<feature type="domain" description="Copper amine oxidase N2-terminal" evidence="16">
    <location>
        <begin position="21"/>
        <end position="105"/>
    </location>
</feature>
<comment type="cofactor">
    <cofactor evidence="3">
        <name>Zn(2+)</name>
        <dbReference type="ChEBI" id="CHEBI:29105"/>
    </cofactor>
</comment>
<accession>A0A9N8DQ98</accession>
<feature type="domain" description="Copper amine oxidase catalytic" evidence="15">
    <location>
        <begin position="248"/>
        <end position="644"/>
    </location>
</feature>
<dbReference type="GO" id="GO:0048038">
    <property type="term" value="F:quinone binding"/>
    <property type="evidence" value="ECO:0007669"/>
    <property type="project" value="InterPro"/>
</dbReference>
<evidence type="ECO:0000256" key="8">
    <source>
        <dbReference type="ARBA" id="ARBA00023002"/>
    </source>
</evidence>
<keyword evidence="9 13" id="KW-0186">Copper</keyword>
<comment type="cofactor">
    <cofactor evidence="2">
        <name>Mn(2+)</name>
        <dbReference type="ChEBI" id="CHEBI:29035"/>
    </cofactor>
</comment>
<comment type="subunit">
    <text evidence="5">Homodimer.</text>
</comment>
<feature type="active site" description="Proton acceptor" evidence="11">
    <location>
        <position position="321"/>
    </location>
</feature>
<evidence type="ECO:0000259" key="16">
    <source>
        <dbReference type="Pfam" id="PF02727"/>
    </source>
</evidence>
<comment type="PTM">
    <text evidence="12 13">Topaquinone (TPQ) is generated by copper-dependent autoxidation of a specific tyrosyl residue.</text>
</comment>
<dbReference type="GO" id="GO:0008131">
    <property type="term" value="F:primary methylamine oxidase activity"/>
    <property type="evidence" value="ECO:0007669"/>
    <property type="project" value="InterPro"/>
</dbReference>
<feature type="region of interest" description="Disordered" evidence="14">
    <location>
        <begin position="1"/>
        <end position="24"/>
    </location>
</feature>
<gene>
    <name evidence="18" type="ORF">SEMRO_207_G086890.1</name>
</gene>
<comment type="similarity">
    <text evidence="4 13">Belongs to the copper/topaquinone oxidase family.</text>
</comment>
<reference evidence="18" key="1">
    <citation type="submission" date="2020-06" db="EMBL/GenBank/DDBJ databases">
        <authorList>
            <consortium name="Plant Systems Biology data submission"/>
        </authorList>
    </citation>
    <scope>NUCLEOTIDE SEQUENCE</scope>
    <source>
        <strain evidence="18">D6</strain>
    </source>
</reference>
<protein>
    <recommendedName>
        <fullName evidence="13">Amine oxidase</fullName>
        <ecNumber evidence="13">1.4.3.-</ecNumber>
    </recommendedName>
</protein>
<dbReference type="PROSITE" id="PS01164">
    <property type="entry name" value="COPPER_AMINE_OXID_1"/>
    <property type="match status" value="1"/>
</dbReference>
<feature type="domain" description="Copper amine oxidase N3-terminal" evidence="17">
    <location>
        <begin position="116"/>
        <end position="210"/>
    </location>
</feature>
<dbReference type="SUPFAM" id="SSF54416">
    <property type="entry name" value="Amine oxidase N-terminal region"/>
    <property type="match status" value="2"/>
</dbReference>
<dbReference type="GO" id="GO:0009308">
    <property type="term" value="P:amine metabolic process"/>
    <property type="evidence" value="ECO:0007669"/>
    <property type="project" value="UniProtKB-UniRule"/>
</dbReference>
<feature type="active site" description="Schiff-base intermediate with substrate; via topaquinone" evidence="11">
    <location>
        <position position="405"/>
    </location>
</feature>
<dbReference type="OrthoDB" id="5379943at2759"/>
<dbReference type="InterPro" id="IPR015798">
    <property type="entry name" value="Cu_amine_oxidase_C"/>
</dbReference>
<keyword evidence="6 13" id="KW-0479">Metal-binding</keyword>
<keyword evidence="10" id="KW-0464">Manganese</keyword>
<dbReference type="InterPro" id="IPR015802">
    <property type="entry name" value="Cu_amine_oxidase_N3"/>
</dbReference>
<dbReference type="InterPro" id="IPR000269">
    <property type="entry name" value="Cu_amine_oxidase"/>
</dbReference>
<evidence type="ECO:0000256" key="7">
    <source>
        <dbReference type="ARBA" id="ARBA00022772"/>
    </source>
</evidence>
<proteinExistence type="inferred from homology"/>
<dbReference type="InterPro" id="IPR036460">
    <property type="entry name" value="Cu_amine_oxidase_C_sf"/>
</dbReference>
<evidence type="ECO:0000256" key="13">
    <source>
        <dbReference type="RuleBase" id="RU000672"/>
    </source>
</evidence>